<evidence type="ECO:0000256" key="1">
    <source>
        <dbReference type="ARBA" id="ARBA00022679"/>
    </source>
</evidence>
<dbReference type="RefSeq" id="WP_210059988.1">
    <property type="nucleotide sequence ID" value="NZ_JAGGLJ010000002.1"/>
</dbReference>
<dbReference type="GO" id="GO:0004314">
    <property type="term" value="F:[acyl-carrier-protein] S-malonyltransferase activity"/>
    <property type="evidence" value="ECO:0007669"/>
    <property type="project" value="UniProtKB-EC"/>
</dbReference>
<dbReference type="SUPFAM" id="SSF52151">
    <property type="entry name" value="FabD/lysophospholipase-like"/>
    <property type="match status" value="1"/>
</dbReference>
<dbReference type="Pfam" id="PF00698">
    <property type="entry name" value="Acyl_transf_1"/>
    <property type="match status" value="1"/>
</dbReference>
<proteinExistence type="inferred from homology"/>
<name>A0ABS4KDI2_9FIRM</name>
<feature type="domain" description="Malonyl-CoA:ACP transacylase (MAT)" evidence="5">
    <location>
        <begin position="6"/>
        <end position="304"/>
    </location>
</feature>
<protein>
    <recommendedName>
        <fullName evidence="4">Malonyl CoA-acyl carrier protein transacylase</fullName>
        <ecNumber evidence="4">2.3.1.39</ecNumber>
    </recommendedName>
</protein>
<dbReference type="PIRSF" id="PIRSF000446">
    <property type="entry name" value="Mct"/>
    <property type="match status" value="1"/>
</dbReference>
<organism evidence="6 7">
    <name type="scientific">Peptoniphilus stercorisuis</name>
    <dbReference type="NCBI Taxonomy" id="1436965"/>
    <lineage>
        <taxon>Bacteria</taxon>
        <taxon>Bacillati</taxon>
        <taxon>Bacillota</taxon>
        <taxon>Tissierellia</taxon>
        <taxon>Tissierellales</taxon>
        <taxon>Peptoniphilaceae</taxon>
        <taxon>Peptoniphilus</taxon>
    </lineage>
</organism>
<sequence length="309" mass="35720">MKLGFLYSGQGSQEIEMGKDFYENEDLAREFYNNINLEKDIKKLSFYSDEIDISKTENTQIILIAFQIMISDLLEKNNINPDAVAGLSIGEFAALYKSGVLSSEDTLKIAEFRGRKMSEISKHIDTSMYAVIGSKEEEINRVLEKYNNDKNFASISNINTKGQIVISGEKSIVDLAVIELKNLGKKAIKLKVSGPFHTDYMKYVSEDLSEYFENIDFFNEEIPVYYNFLGNKRNNENIKYLMTKQVKSTVRFEEDLKNMIDDGIDTFIEIGYFNILKGFVRKIDKNIKVYSISTYKTYLDFLKEFSYEK</sequence>
<evidence type="ECO:0000256" key="3">
    <source>
        <dbReference type="ARBA" id="ARBA00048462"/>
    </source>
</evidence>
<dbReference type="InterPro" id="IPR014043">
    <property type="entry name" value="Acyl_transferase_dom"/>
</dbReference>
<comment type="similarity">
    <text evidence="4">Belongs to the fabD family.</text>
</comment>
<accession>A0ABS4KDI2</accession>
<dbReference type="InterPro" id="IPR050858">
    <property type="entry name" value="Mal-CoA-ACP_Trans/PKS_FabD"/>
</dbReference>
<evidence type="ECO:0000313" key="6">
    <source>
        <dbReference type="EMBL" id="MBP2024679.1"/>
    </source>
</evidence>
<evidence type="ECO:0000256" key="4">
    <source>
        <dbReference type="PIRNR" id="PIRNR000446"/>
    </source>
</evidence>
<dbReference type="Gene3D" id="3.30.70.250">
    <property type="entry name" value="Malonyl-CoA ACP transacylase, ACP-binding"/>
    <property type="match status" value="1"/>
</dbReference>
<dbReference type="SMART" id="SM00827">
    <property type="entry name" value="PKS_AT"/>
    <property type="match status" value="1"/>
</dbReference>
<dbReference type="InterPro" id="IPR016036">
    <property type="entry name" value="Malonyl_transacylase_ACP-bd"/>
</dbReference>
<evidence type="ECO:0000313" key="7">
    <source>
        <dbReference type="Proteomes" id="UP001519306"/>
    </source>
</evidence>
<dbReference type="InterPro" id="IPR001227">
    <property type="entry name" value="Ac_transferase_dom_sf"/>
</dbReference>
<dbReference type="EC" id="2.3.1.39" evidence="4"/>
<keyword evidence="1 4" id="KW-0808">Transferase</keyword>
<dbReference type="PANTHER" id="PTHR42681">
    <property type="entry name" value="MALONYL-COA-ACYL CARRIER PROTEIN TRANSACYLASE, MITOCHONDRIAL"/>
    <property type="match status" value="1"/>
</dbReference>
<comment type="catalytic activity">
    <reaction evidence="3 4">
        <text>holo-[ACP] + malonyl-CoA = malonyl-[ACP] + CoA</text>
        <dbReference type="Rhea" id="RHEA:41792"/>
        <dbReference type="Rhea" id="RHEA-COMP:9623"/>
        <dbReference type="Rhea" id="RHEA-COMP:9685"/>
        <dbReference type="ChEBI" id="CHEBI:57287"/>
        <dbReference type="ChEBI" id="CHEBI:57384"/>
        <dbReference type="ChEBI" id="CHEBI:64479"/>
        <dbReference type="ChEBI" id="CHEBI:78449"/>
        <dbReference type="EC" id="2.3.1.39"/>
    </reaction>
</comment>
<keyword evidence="7" id="KW-1185">Reference proteome</keyword>
<dbReference type="SUPFAM" id="SSF55048">
    <property type="entry name" value="Probable ACP-binding domain of malonyl-CoA ACP transacylase"/>
    <property type="match status" value="1"/>
</dbReference>
<dbReference type="InterPro" id="IPR024925">
    <property type="entry name" value="Malonyl_CoA-ACP_transAc"/>
</dbReference>
<reference evidence="6 7" key="1">
    <citation type="submission" date="2021-03" db="EMBL/GenBank/DDBJ databases">
        <title>Genomic Encyclopedia of Type Strains, Phase IV (KMG-IV): sequencing the most valuable type-strain genomes for metagenomic binning, comparative biology and taxonomic classification.</title>
        <authorList>
            <person name="Goeker M."/>
        </authorList>
    </citation>
    <scope>NUCLEOTIDE SEQUENCE [LARGE SCALE GENOMIC DNA]</scope>
    <source>
        <strain evidence="6 7">DSM 27563</strain>
    </source>
</reference>
<dbReference type="PANTHER" id="PTHR42681:SF1">
    <property type="entry name" value="MALONYL-COA-ACYL CARRIER PROTEIN TRANSACYLASE, MITOCHONDRIAL"/>
    <property type="match status" value="1"/>
</dbReference>
<dbReference type="InterPro" id="IPR016035">
    <property type="entry name" value="Acyl_Trfase/lysoPLipase"/>
</dbReference>
<dbReference type="Proteomes" id="UP001519306">
    <property type="component" value="Unassembled WGS sequence"/>
</dbReference>
<evidence type="ECO:0000256" key="2">
    <source>
        <dbReference type="ARBA" id="ARBA00023315"/>
    </source>
</evidence>
<evidence type="ECO:0000259" key="5">
    <source>
        <dbReference type="SMART" id="SM00827"/>
    </source>
</evidence>
<keyword evidence="2 4" id="KW-0012">Acyltransferase</keyword>
<dbReference type="EMBL" id="JAGGLJ010000002">
    <property type="protein sequence ID" value="MBP2024679.1"/>
    <property type="molecule type" value="Genomic_DNA"/>
</dbReference>
<comment type="caution">
    <text evidence="6">The sequence shown here is derived from an EMBL/GenBank/DDBJ whole genome shotgun (WGS) entry which is preliminary data.</text>
</comment>
<gene>
    <name evidence="6" type="ORF">J2Z71_000195</name>
</gene>
<dbReference type="Gene3D" id="3.40.366.10">
    <property type="entry name" value="Malonyl-Coenzyme A Acyl Carrier Protein, domain 2"/>
    <property type="match status" value="1"/>
</dbReference>